<evidence type="ECO:0000259" key="5">
    <source>
        <dbReference type="Pfam" id="PF13229"/>
    </source>
</evidence>
<evidence type="ECO:0000256" key="1">
    <source>
        <dbReference type="ARBA" id="ARBA00004613"/>
    </source>
</evidence>
<proteinExistence type="predicted"/>
<dbReference type="Proteomes" id="UP000263642">
    <property type="component" value="Unassembled WGS sequence"/>
</dbReference>
<evidence type="ECO:0008006" key="8">
    <source>
        <dbReference type="Google" id="ProtNLM"/>
    </source>
</evidence>
<dbReference type="InterPro" id="IPR012334">
    <property type="entry name" value="Pectin_lyas_fold"/>
</dbReference>
<dbReference type="GO" id="GO:0005576">
    <property type="term" value="C:extracellular region"/>
    <property type="evidence" value="ECO:0007669"/>
    <property type="project" value="UniProtKB-SubCell"/>
</dbReference>
<dbReference type="AlphaFoldDB" id="A0A3D3RG28"/>
<evidence type="ECO:0000256" key="3">
    <source>
        <dbReference type="ARBA" id="ARBA00022729"/>
    </source>
</evidence>
<dbReference type="SMART" id="SM00710">
    <property type="entry name" value="PbH1"/>
    <property type="match status" value="6"/>
</dbReference>
<dbReference type="InterPro" id="IPR022441">
    <property type="entry name" value="Para_beta_helix_rpt-2"/>
</dbReference>
<dbReference type="PANTHER" id="PTHR40088:SF2">
    <property type="entry name" value="SECRETED SUGAR HYDROLASE"/>
    <property type="match status" value="1"/>
</dbReference>
<dbReference type="InterPro" id="IPR052052">
    <property type="entry name" value="Polysaccharide_Lyase_9"/>
</dbReference>
<dbReference type="Gene3D" id="2.160.20.10">
    <property type="entry name" value="Single-stranded right-handed beta-helix, Pectin lyase-like"/>
    <property type="match status" value="1"/>
</dbReference>
<feature type="domain" description="Right handed beta helix" evidence="5">
    <location>
        <begin position="143"/>
        <end position="340"/>
    </location>
</feature>
<reference evidence="6 7" key="1">
    <citation type="journal article" date="2018" name="Nat. Biotechnol.">
        <title>A standardized bacterial taxonomy based on genome phylogeny substantially revises the tree of life.</title>
        <authorList>
            <person name="Parks D.H."/>
            <person name="Chuvochina M."/>
            <person name="Waite D.W."/>
            <person name="Rinke C."/>
            <person name="Skarshewski A."/>
            <person name="Chaumeil P.A."/>
            <person name="Hugenholtz P."/>
        </authorList>
    </citation>
    <scope>NUCLEOTIDE SEQUENCE [LARGE SCALE GENOMIC DNA]</scope>
    <source>
        <strain evidence="6">UBA9375</strain>
    </source>
</reference>
<dbReference type="NCBIfam" id="TIGR03804">
    <property type="entry name" value="para_beta_helix"/>
    <property type="match status" value="2"/>
</dbReference>
<keyword evidence="3" id="KW-0732">Signal</keyword>
<evidence type="ECO:0000313" key="6">
    <source>
        <dbReference type="EMBL" id="HCO27781.1"/>
    </source>
</evidence>
<dbReference type="InterPro" id="IPR011459">
    <property type="entry name" value="DUF1565"/>
</dbReference>
<accession>A0A3D3RG28</accession>
<protein>
    <recommendedName>
        <fullName evidence="8">Right handed beta helix domain-containing protein</fullName>
    </recommendedName>
</protein>
<organism evidence="6 7">
    <name type="scientific">Gimesia maris</name>
    <dbReference type="NCBI Taxonomy" id="122"/>
    <lineage>
        <taxon>Bacteria</taxon>
        <taxon>Pseudomonadati</taxon>
        <taxon>Planctomycetota</taxon>
        <taxon>Planctomycetia</taxon>
        <taxon>Planctomycetales</taxon>
        <taxon>Planctomycetaceae</taxon>
        <taxon>Gimesia</taxon>
    </lineage>
</organism>
<comment type="caution">
    <text evidence="6">The sequence shown here is derived from an EMBL/GenBank/DDBJ whole genome shotgun (WGS) entry which is preliminary data.</text>
</comment>
<evidence type="ECO:0000256" key="2">
    <source>
        <dbReference type="ARBA" id="ARBA00022525"/>
    </source>
</evidence>
<evidence type="ECO:0000313" key="7">
    <source>
        <dbReference type="Proteomes" id="UP000263642"/>
    </source>
</evidence>
<dbReference type="Pfam" id="PF07602">
    <property type="entry name" value="DUF1565"/>
    <property type="match status" value="1"/>
</dbReference>
<keyword evidence="2" id="KW-0964">Secreted</keyword>
<dbReference type="PANTHER" id="PTHR40088">
    <property type="entry name" value="PECTATE LYASE (EUROFUNG)"/>
    <property type="match status" value="1"/>
</dbReference>
<dbReference type="EMBL" id="DQAY01000208">
    <property type="protein sequence ID" value="HCO27781.1"/>
    <property type="molecule type" value="Genomic_DNA"/>
</dbReference>
<dbReference type="GO" id="GO:0016837">
    <property type="term" value="F:carbon-oxygen lyase activity, acting on polysaccharides"/>
    <property type="evidence" value="ECO:0007669"/>
    <property type="project" value="TreeGrafter"/>
</dbReference>
<dbReference type="InterPro" id="IPR006626">
    <property type="entry name" value="PbH1"/>
</dbReference>
<name>A0A3D3RG28_9PLAN</name>
<sequence length="461" mass="50602">MQHHFRSSTLNQLKRTASYIAIILVILSGANVSRAKDFYVSTSGNNQNPGTQNQPFRTVARGINAARQPGDTVLIRAGIYPQIRTLNLANPGTEGRFITLKAFENEEVIIDGSNLPEDATLIAVLAHHIRIQGLTVRNSQNIGISIWGPGTRVHAVEVSGNRIHHCQNSGIYAGFNRLSDPVRDLLIADNIISECSLMNEGGQYNQWSFGAGAGLSRKVTIRNNTVSHCYGEGIGLYLSNKGTIEGNTVHDNYSVNIYLDNTTNTRVSRNLVYSTEDQRFYRFNHPASGIQIANENYQGFNNPSSHNVITNNILIGNYIAISSGSYQRGGGLKHTLIANNTAWGSIGPLLHIDADTRHYKSRISNNIFKQTGKSPLTDIQGSTTQIEFSNNLWHGGVPQQSARSTNDLYADPLLVNGGTFNPEAYQLSESSPARNAGMKLPEVELDFNGKPRNNRINLGAW</sequence>
<feature type="domain" description="DUF1565" evidence="4">
    <location>
        <begin position="43"/>
        <end position="81"/>
    </location>
</feature>
<dbReference type="InterPro" id="IPR011050">
    <property type="entry name" value="Pectin_lyase_fold/virulence"/>
</dbReference>
<comment type="subcellular location">
    <subcellularLocation>
        <location evidence="1">Secreted</location>
    </subcellularLocation>
</comment>
<evidence type="ECO:0000259" key="4">
    <source>
        <dbReference type="Pfam" id="PF07602"/>
    </source>
</evidence>
<gene>
    <name evidence="6" type="ORF">DIT97_34055</name>
</gene>
<dbReference type="Pfam" id="PF13229">
    <property type="entry name" value="Beta_helix"/>
    <property type="match status" value="1"/>
</dbReference>
<dbReference type="InterPro" id="IPR039448">
    <property type="entry name" value="Beta_helix"/>
</dbReference>
<dbReference type="SUPFAM" id="SSF51126">
    <property type="entry name" value="Pectin lyase-like"/>
    <property type="match status" value="1"/>
</dbReference>